<comment type="caution">
    <text evidence="1">The sequence shown here is derived from an EMBL/GenBank/DDBJ whole genome shotgun (WGS) entry which is preliminary data.</text>
</comment>
<accession>A0A2H6CTK0</accession>
<reference evidence="1 2" key="1">
    <citation type="submission" date="2016-05" db="EMBL/GenBank/DDBJ databases">
        <title>Whole genome sequencing of Tetragenococcus halophilus subsp. halophilus NISL 7118.</title>
        <authorList>
            <person name="Shiwa Y."/>
            <person name="Nishimura I."/>
            <person name="Yoshikawa H."/>
            <person name="Koyama Y."/>
            <person name="Oguma T."/>
        </authorList>
    </citation>
    <scope>NUCLEOTIDE SEQUENCE [LARGE SCALE GENOMIC DNA]</scope>
    <source>
        <strain evidence="1 2">NISL 7118</strain>
    </source>
</reference>
<proteinExistence type="predicted"/>
<sequence length="60" mass="7110">MLVVYPNLKQKAMKESVIKTNKIEKSSLINFFNKGTFINFNKWNKQFNIFIYLIPNAIRA</sequence>
<protein>
    <submittedName>
        <fullName evidence="1">Uncharacterized protein</fullName>
    </submittedName>
</protein>
<dbReference type="Proteomes" id="UP000236214">
    <property type="component" value="Unassembled WGS sequence"/>
</dbReference>
<keyword evidence="2" id="KW-1185">Reference proteome</keyword>
<name>A0A2H6CTK0_TETHA</name>
<evidence type="ECO:0000313" key="2">
    <source>
        <dbReference type="Proteomes" id="UP000236214"/>
    </source>
</evidence>
<evidence type="ECO:0000313" key="1">
    <source>
        <dbReference type="EMBL" id="GBD68323.1"/>
    </source>
</evidence>
<organism evidence="1 2">
    <name type="scientific">Tetragenococcus halophilus subsp. halophilus</name>
    <dbReference type="NCBI Taxonomy" id="1513897"/>
    <lineage>
        <taxon>Bacteria</taxon>
        <taxon>Bacillati</taxon>
        <taxon>Bacillota</taxon>
        <taxon>Bacilli</taxon>
        <taxon>Lactobacillales</taxon>
        <taxon>Enterococcaceae</taxon>
        <taxon>Tetragenococcus</taxon>
    </lineage>
</organism>
<dbReference type="AlphaFoldDB" id="A0A2H6CTK0"/>
<dbReference type="EMBL" id="BDEC01000040">
    <property type="protein sequence ID" value="GBD68323.1"/>
    <property type="molecule type" value="Genomic_DNA"/>
</dbReference>
<gene>
    <name evidence="1" type="ORF">TEHN7118_1129</name>
</gene>